<feature type="domain" description="Rad50/SbcC-type AAA" evidence="2">
    <location>
        <begin position="8"/>
        <end position="172"/>
    </location>
</feature>
<keyword evidence="4" id="KW-1185">Reference proteome</keyword>
<protein>
    <recommendedName>
        <fullName evidence="2">Rad50/SbcC-type AAA domain-containing protein</fullName>
    </recommendedName>
</protein>
<dbReference type="InterPro" id="IPR027417">
    <property type="entry name" value="P-loop_NTPase"/>
</dbReference>
<dbReference type="SUPFAM" id="SSF52540">
    <property type="entry name" value="P-loop containing nucleoside triphosphate hydrolases"/>
    <property type="match status" value="1"/>
</dbReference>
<dbReference type="AlphaFoldDB" id="A0A432PQM2"/>
<dbReference type="InterPro" id="IPR038729">
    <property type="entry name" value="Rad50/SbcC_AAA"/>
</dbReference>
<reference evidence="4" key="1">
    <citation type="submission" date="2018-11" db="EMBL/GenBank/DDBJ databases">
        <title>Rhizobium chutanense sp. nov., isolated from root nodules of Phaseolus vulgaris in China.</title>
        <authorList>
            <person name="Huo Y."/>
        </authorList>
    </citation>
    <scope>NUCLEOTIDE SEQUENCE [LARGE SCALE GENOMIC DNA]</scope>
    <source>
        <strain evidence="4">CCBAU 65647</strain>
    </source>
</reference>
<feature type="coiled-coil region" evidence="1">
    <location>
        <begin position="260"/>
        <end position="294"/>
    </location>
</feature>
<feature type="coiled-coil region" evidence="1">
    <location>
        <begin position="537"/>
        <end position="574"/>
    </location>
</feature>
<evidence type="ECO:0000256" key="1">
    <source>
        <dbReference type="SAM" id="Coils"/>
    </source>
</evidence>
<proteinExistence type="predicted"/>
<dbReference type="GO" id="GO:0016887">
    <property type="term" value="F:ATP hydrolysis activity"/>
    <property type="evidence" value="ECO:0007669"/>
    <property type="project" value="InterPro"/>
</dbReference>
<dbReference type="PANTHER" id="PTHR32114:SF2">
    <property type="entry name" value="ABC TRANSPORTER ABCH.3"/>
    <property type="match status" value="1"/>
</dbReference>
<dbReference type="PANTHER" id="PTHR32114">
    <property type="entry name" value="ABC TRANSPORTER ABCH.3"/>
    <property type="match status" value="1"/>
</dbReference>
<gene>
    <name evidence="3" type="ORF">EFQ99_06900</name>
</gene>
<name>A0A432PQM2_9HYPH</name>
<dbReference type="Pfam" id="PF13476">
    <property type="entry name" value="AAA_23"/>
    <property type="match status" value="1"/>
</dbReference>
<dbReference type="GO" id="GO:0006302">
    <property type="term" value="P:double-strand break repair"/>
    <property type="evidence" value="ECO:0007669"/>
    <property type="project" value="InterPro"/>
</dbReference>
<dbReference type="OrthoDB" id="7877292at2"/>
<dbReference type="RefSeq" id="WP_126920098.1">
    <property type="nucleotide sequence ID" value="NZ_ML133687.1"/>
</dbReference>
<sequence>MSSVYLTRVRLEQYRTFRQLDIRLRDGPGVLIVQGSNGIGKSSLFDGLEWALTDRIDHFRDADGVKKVGSYLCRWREGTPGPTSVTMDFTGEKSVSRTLSSSEATRSVTGGNIDDITEFLKDENWGRSISGLSRYLLLTHFLGQSTMSRLTNRDPGERFDILKEAAESKEIEDVANALHGKGNTKAARAYNGRIKLLSDEVDALQGILDTEANLWSGLTGVGALDDVAATEATHTISRLLDDAAGNKSQTPVAGFDQNTISALDERLNEQRIRLRSLEKGLAEATSVLEEWESATRQALEHEAAKAIADGQVVTMTSQHAETAASLEKAKAEEVSATSLAEAHRDVFSLLTGLRDAKTAQAVAQTRKEEADAALVGAYEAVADENLTVKALERRLQIVRRIESDVGRLDERSRLDQTERHNVDLWLARDAKVVELQASIQSSQLRFPTLDLDIEQADVSAREAKTLLDEQNAVLIELRKTVSEMSSAVASVAANLPHDACDCPVCATHFEVKGELQQRAASAAARLAPLVLAQEERVQSASQRSETATNRLDRLKTAKQELTTLTEELQSEERARTDVGIGVFGDAVVDRVVAEERHRQLATSAEEILRLRQRKWYWRNRLNGDFFTPGGEQAAAIRRRDQAQLQLNAAT</sequence>
<accession>A0A432PQM2</accession>
<comment type="caution">
    <text evidence="3">The sequence shown here is derived from an EMBL/GenBank/DDBJ whole genome shotgun (WGS) entry which is preliminary data.</text>
</comment>
<evidence type="ECO:0000313" key="4">
    <source>
        <dbReference type="Proteomes" id="UP000278823"/>
    </source>
</evidence>
<organism evidence="3 4">
    <name type="scientific">Rhizobium vallis</name>
    <dbReference type="NCBI Taxonomy" id="634290"/>
    <lineage>
        <taxon>Bacteria</taxon>
        <taxon>Pseudomonadati</taxon>
        <taxon>Pseudomonadota</taxon>
        <taxon>Alphaproteobacteria</taxon>
        <taxon>Hyphomicrobiales</taxon>
        <taxon>Rhizobiaceae</taxon>
        <taxon>Rhizobium/Agrobacterium group</taxon>
        <taxon>Rhizobium</taxon>
    </lineage>
</organism>
<keyword evidence="1" id="KW-0175">Coiled coil</keyword>
<dbReference type="EMBL" id="RJTH01000002">
    <property type="protein sequence ID" value="RUM26017.1"/>
    <property type="molecule type" value="Genomic_DNA"/>
</dbReference>
<dbReference type="Proteomes" id="UP000278823">
    <property type="component" value="Unassembled WGS sequence"/>
</dbReference>
<dbReference type="Gene3D" id="3.40.50.300">
    <property type="entry name" value="P-loop containing nucleotide triphosphate hydrolases"/>
    <property type="match status" value="1"/>
</dbReference>
<evidence type="ECO:0000259" key="2">
    <source>
        <dbReference type="Pfam" id="PF13476"/>
    </source>
</evidence>
<evidence type="ECO:0000313" key="3">
    <source>
        <dbReference type="EMBL" id="RUM26017.1"/>
    </source>
</evidence>